<reference evidence="1 2" key="1">
    <citation type="submission" date="2018-05" db="EMBL/GenBank/DDBJ databases">
        <title>Genomic Encyclopedia of Type Strains, Phase IV (KMG-IV): sequencing the most valuable type-strain genomes for metagenomic binning, comparative biology and taxonomic classification.</title>
        <authorList>
            <person name="Goeker M."/>
        </authorList>
    </citation>
    <scope>NUCLEOTIDE SEQUENCE [LARGE SCALE GENOMIC DNA]</scope>
    <source>
        <strain evidence="1 2">DSM 6986</strain>
    </source>
</reference>
<gene>
    <name evidence="1" type="ORF">C7441_1431</name>
</gene>
<dbReference type="RefSeq" id="WP_146201562.1">
    <property type="nucleotide sequence ID" value="NZ_QGGG01000043.1"/>
</dbReference>
<dbReference type="OrthoDB" id="8077877at2"/>
<organism evidence="1 2">
    <name type="scientific">Pseudaminobacter salicylatoxidans</name>
    <dbReference type="NCBI Taxonomy" id="93369"/>
    <lineage>
        <taxon>Bacteria</taxon>
        <taxon>Pseudomonadati</taxon>
        <taxon>Pseudomonadota</taxon>
        <taxon>Alphaproteobacteria</taxon>
        <taxon>Hyphomicrobiales</taxon>
        <taxon>Phyllobacteriaceae</taxon>
        <taxon>Pseudaminobacter</taxon>
    </lineage>
</organism>
<dbReference type="Proteomes" id="UP000245396">
    <property type="component" value="Unassembled WGS sequence"/>
</dbReference>
<accession>A0A316BHV3</accession>
<dbReference type="EMBL" id="QGGG01000043">
    <property type="protein sequence ID" value="PWJ72086.1"/>
    <property type="molecule type" value="Genomic_DNA"/>
</dbReference>
<evidence type="ECO:0000313" key="1">
    <source>
        <dbReference type="EMBL" id="PWJ72086.1"/>
    </source>
</evidence>
<protein>
    <submittedName>
        <fullName evidence="1">Uncharacterized protein</fullName>
    </submittedName>
</protein>
<sequence>MSDLDFLDLSRQLGALRTAVRKNLVRCDTRFAQSLHEKLLVALNGHLKTCREGARVQRRLRTETDPAAREVLEQTLGDCVGDLESGGRGFYPWHLLDAVDRDPDFGGYRHPVAAMWCHGPIPERMTVGDEHLCGLGPILQKIVAQTGIRFTTYLCDASIGPEGAGHLDPEIYERPINNFRHLSHVYEDMPTGSTARHV</sequence>
<evidence type="ECO:0000313" key="2">
    <source>
        <dbReference type="Proteomes" id="UP000245396"/>
    </source>
</evidence>
<dbReference type="AlphaFoldDB" id="A0A316BHV3"/>
<comment type="caution">
    <text evidence="1">The sequence shown here is derived from an EMBL/GenBank/DDBJ whole genome shotgun (WGS) entry which is preliminary data.</text>
</comment>
<proteinExistence type="predicted"/>
<keyword evidence="2" id="KW-1185">Reference proteome</keyword>
<name>A0A316BHV3_PSESE</name>